<evidence type="ECO:0000256" key="4">
    <source>
        <dbReference type="ARBA" id="ARBA00022840"/>
    </source>
</evidence>
<keyword evidence="8" id="KW-1185">Reference proteome</keyword>
<evidence type="ECO:0008006" key="9">
    <source>
        <dbReference type="Google" id="ProtNLM"/>
    </source>
</evidence>
<evidence type="ECO:0000256" key="2">
    <source>
        <dbReference type="ARBA" id="ARBA00022598"/>
    </source>
</evidence>
<comment type="similarity">
    <text evidence="1">Belongs to the ATP-dependent AMP-binding enzyme family.</text>
</comment>
<dbReference type="InterPro" id="IPR025110">
    <property type="entry name" value="AMP-bd_C"/>
</dbReference>
<evidence type="ECO:0000256" key="1">
    <source>
        <dbReference type="ARBA" id="ARBA00006432"/>
    </source>
</evidence>
<keyword evidence="3" id="KW-0547">Nucleotide-binding</keyword>
<gene>
    <name evidence="7" type="ORF">KP509_36G025100</name>
</gene>
<dbReference type="InterPro" id="IPR020845">
    <property type="entry name" value="AMP-binding_CS"/>
</dbReference>
<dbReference type="CDD" id="cd05904">
    <property type="entry name" value="4CL"/>
    <property type="match status" value="1"/>
</dbReference>
<dbReference type="OrthoDB" id="10253869at2759"/>
<dbReference type="InterPro" id="IPR042099">
    <property type="entry name" value="ANL_N_sf"/>
</dbReference>
<protein>
    <recommendedName>
        <fullName evidence="9">4-coumarate--CoA ligase</fullName>
    </recommendedName>
</protein>
<dbReference type="FunFam" id="3.30.300.30:FF:000007">
    <property type="entry name" value="4-coumarate--CoA ligase 2"/>
    <property type="match status" value="1"/>
</dbReference>
<dbReference type="FunFam" id="3.40.50.12780:FF:000003">
    <property type="entry name" value="Long-chain-fatty-acid--CoA ligase FadD"/>
    <property type="match status" value="1"/>
</dbReference>
<reference evidence="7" key="1">
    <citation type="submission" date="2021-08" db="EMBL/GenBank/DDBJ databases">
        <title>WGS assembly of Ceratopteris richardii.</title>
        <authorList>
            <person name="Marchant D.B."/>
            <person name="Chen G."/>
            <person name="Jenkins J."/>
            <person name="Shu S."/>
            <person name="Leebens-Mack J."/>
            <person name="Grimwood J."/>
            <person name="Schmutz J."/>
            <person name="Soltis P."/>
            <person name="Soltis D."/>
            <person name="Chen Z.-H."/>
        </authorList>
    </citation>
    <scope>NUCLEOTIDE SEQUENCE</scope>
    <source>
        <strain evidence="7">Whitten #5841</strain>
        <tissue evidence="7">Leaf</tissue>
    </source>
</reference>
<dbReference type="PANTHER" id="PTHR24096:SF413">
    <property type="entry name" value="PEROXISOMAL OPC-8:0-COA LIGASE 1"/>
    <property type="match status" value="1"/>
</dbReference>
<evidence type="ECO:0000259" key="6">
    <source>
        <dbReference type="Pfam" id="PF13193"/>
    </source>
</evidence>
<evidence type="ECO:0000313" key="7">
    <source>
        <dbReference type="EMBL" id="KAH7281006.1"/>
    </source>
</evidence>
<dbReference type="InterPro" id="IPR000873">
    <property type="entry name" value="AMP-dep_synth/lig_dom"/>
</dbReference>
<evidence type="ECO:0000256" key="3">
    <source>
        <dbReference type="ARBA" id="ARBA00022741"/>
    </source>
</evidence>
<comment type="caution">
    <text evidence="7">The sequence shown here is derived from an EMBL/GenBank/DDBJ whole genome shotgun (WGS) entry which is preliminary data.</text>
</comment>
<dbReference type="Pfam" id="PF13193">
    <property type="entry name" value="AMP-binding_C"/>
    <property type="match status" value="1"/>
</dbReference>
<dbReference type="Gene3D" id="3.40.50.12780">
    <property type="entry name" value="N-terminal domain of ligase-like"/>
    <property type="match status" value="1"/>
</dbReference>
<organism evidence="7 8">
    <name type="scientific">Ceratopteris richardii</name>
    <name type="common">Triangle waterfern</name>
    <dbReference type="NCBI Taxonomy" id="49495"/>
    <lineage>
        <taxon>Eukaryota</taxon>
        <taxon>Viridiplantae</taxon>
        <taxon>Streptophyta</taxon>
        <taxon>Embryophyta</taxon>
        <taxon>Tracheophyta</taxon>
        <taxon>Polypodiopsida</taxon>
        <taxon>Polypodiidae</taxon>
        <taxon>Polypodiales</taxon>
        <taxon>Pteridineae</taxon>
        <taxon>Pteridaceae</taxon>
        <taxon>Parkerioideae</taxon>
        <taxon>Ceratopteris</taxon>
    </lineage>
</organism>
<accession>A0A8T2QBF9</accession>
<dbReference type="Proteomes" id="UP000825935">
    <property type="component" value="Chromosome 36"/>
</dbReference>
<dbReference type="Gene3D" id="3.30.300.30">
    <property type="match status" value="1"/>
</dbReference>
<dbReference type="GO" id="GO:0016405">
    <property type="term" value="F:CoA-ligase activity"/>
    <property type="evidence" value="ECO:0007669"/>
    <property type="project" value="TreeGrafter"/>
</dbReference>
<dbReference type="InterPro" id="IPR045851">
    <property type="entry name" value="AMP-bd_C_sf"/>
</dbReference>
<dbReference type="OMA" id="EMRCGSA"/>
<keyword evidence="2" id="KW-0436">Ligase</keyword>
<proteinExistence type="inferred from homology"/>
<dbReference type="Pfam" id="PF00501">
    <property type="entry name" value="AMP-binding"/>
    <property type="match status" value="1"/>
</dbReference>
<dbReference type="PROSITE" id="PS00455">
    <property type="entry name" value="AMP_BINDING"/>
    <property type="match status" value="1"/>
</dbReference>
<evidence type="ECO:0000259" key="5">
    <source>
        <dbReference type="Pfam" id="PF00501"/>
    </source>
</evidence>
<feature type="domain" description="AMP-binding enzyme C-terminal" evidence="6">
    <location>
        <begin position="481"/>
        <end position="556"/>
    </location>
</feature>
<evidence type="ECO:0000313" key="8">
    <source>
        <dbReference type="Proteomes" id="UP000825935"/>
    </source>
</evidence>
<dbReference type="AlphaFoldDB" id="A0A8T2QBF9"/>
<sequence length="570" mass="61662">MIDSSSGFCSATGIYTGKREPAHLPSDPFLTLPTFILDRPTLDHSAIAFIDSSTGAYLTYGQLKTQVFSLAAGLSSFGIQPGDVVLFLSPNSIPFAVSMLAIMACGAVVTPTNPLNTPSEIAKQASDSRAKFVVSIPHLLHKLPKGLPLLLLKDIDINDIENLNLRSEITPTGKHINAHALAQVLARLGVPRFATFSQLLQHRVPSTSSDYRGSQDHTAALLYSSGTTGKSKGVILTHRNFIAQILILMQVEGHIPWTSRVYMCLIPMFHVYGMAFFACGLLAKGSTVVLQSKFDLSETLSAIERFKVTHLPAVPPVIIALAKSPVVQKFDLSSLRNVGSGAGPLGKDVMEEFAKRFPNVEVPQGYGMTETTAVGAHTATPEESKHHGSAGLIAANTEFKIVDADSGCALPPNQRGEIWIRGPTVMKGYFANPGETAAVIDREGWLHTGDLGFIDEEGFVFIVDRLKELIKYKGFQVAPAELEAVLLSHPMILEAAVVPFPDEEAGQIPMAFVVRNMETTLSEEDVIKHVADQVAPYKKIRKVAFVPSIPKSTSGKILRKDLVTMAMSRL</sequence>
<dbReference type="PANTHER" id="PTHR24096">
    <property type="entry name" value="LONG-CHAIN-FATTY-ACID--COA LIGASE"/>
    <property type="match status" value="1"/>
</dbReference>
<keyword evidence="4" id="KW-0067">ATP-binding</keyword>
<dbReference type="SUPFAM" id="SSF56801">
    <property type="entry name" value="Acetyl-CoA synthetase-like"/>
    <property type="match status" value="1"/>
</dbReference>
<dbReference type="EMBL" id="CM035441">
    <property type="protein sequence ID" value="KAH7281006.1"/>
    <property type="molecule type" value="Genomic_DNA"/>
</dbReference>
<name>A0A8T2QBF9_CERRI</name>
<dbReference type="GO" id="GO:0005524">
    <property type="term" value="F:ATP binding"/>
    <property type="evidence" value="ECO:0007669"/>
    <property type="project" value="UniProtKB-KW"/>
</dbReference>
<feature type="domain" description="AMP-dependent synthetase/ligase" evidence="5">
    <location>
        <begin position="46"/>
        <end position="430"/>
    </location>
</feature>